<comment type="caution">
    <text evidence="1">The sequence shown here is derived from an EMBL/GenBank/DDBJ whole genome shotgun (WGS) entry which is preliminary data.</text>
</comment>
<dbReference type="EMBL" id="VCEJ01000002">
    <property type="protein sequence ID" value="TLV03146.1"/>
    <property type="molecule type" value="Genomic_DNA"/>
</dbReference>
<evidence type="ECO:0000313" key="2">
    <source>
        <dbReference type="Proteomes" id="UP000306402"/>
    </source>
</evidence>
<dbReference type="RefSeq" id="WP_138364353.1">
    <property type="nucleotide sequence ID" value="NZ_VCEJ01000002.1"/>
</dbReference>
<sequence length="234" mass="26678">MKLISTIIIVCVGLHAAYAQDKPNLYRIKSGSNINHIIPYREQFQFDQFLDGQAYLRGGRISKGKFNYNLVQSQVMFIGPQRDTLLLTEPDLVDRIVIGNSVYYYQRGHGHIEITGDYGNVQLGRKQNFASMGNEKPAAYGQYSETSAISSFSSFTNQDGRQQYLEGQVRVLLKRVSSYFLVDKNRRVAPANRNNILKYFPSKKRAIADFMKDNSINLDKEPDLIRTLEFCAAL</sequence>
<protein>
    <submittedName>
        <fullName evidence="1">Uncharacterized protein</fullName>
    </submittedName>
</protein>
<organism evidence="1 2">
    <name type="scientific">Dyadobacter luticola</name>
    <dbReference type="NCBI Taxonomy" id="1979387"/>
    <lineage>
        <taxon>Bacteria</taxon>
        <taxon>Pseudomonadati</taxon>
        <taxon>Bacteroidota</taxon>
        <taxon>Cytophagia</taxon>
        <taxon>Cytophagales</taxon>
        <taxon>Spirosomataceae</taxon>
        <taxon>Dyadobacter</taxon>
    </lineage>
</organism>
<reference evidence="1 2" key="1">
    <citation type="submission" date="2019-05" db="EMBL/GenBank/DDBJ databases">
        <authorList>
            <person name="Qu J.-H."/>
        </authorList>
    </citation>
    <scope>NUCLEOTIDE SEQUENCE [LARGE SCALE GENOMIC DNA]</scope>
    <source>
        <strain evidence="1 2">T17</strain>
    </source>
</reference>
<dbReference type="Proteomes" id="UP000306402">
    <property type="component" value="Unassembled WGS sequence"/>
</dbReference>
<proteinExistence type="predicted"/>
<dbReference type="OrthoDB" id="1100665at2"/>
<dbReference type="AlphaFoldDB" id="A0A5R9L3K2"/>
<gene>
    <name evidence="1" type="ORF">FEN17_05905</name>
</gene>
<name>A0A5R9L3K2_9BACT</name>
<evidence type="ECO:0000313" key="1">
    <source>
        <dbReference type="EMBL" id="TLV03146.1"/>
    </source>
</evidence>
<accession>A0A5R9L3K2</accession>
<keyword evidence="2" id="KW-1185">Reference proteome</keyword>